<evidence type="ECO:0000256" key="1">
    <source>
        <dbReference type="SAM" id="MobiDB-lite"/>
    </source>
</evidence>
<dbReference type="OrthoDB" id="5411722at2759"/>
<gene>
    <name evidence="2" type="ORF">ALECFALPRED_002544</name>
</gene>
<proteinExistence type="predicted"/>
<dbReference type="EMBL" id="CAJPDR010000175">
    <property type="protein sequence ID" value="CAF9923776.1"/>
    <property type="molecule type" value="Genomic_DNA"/>
</dbReference>
<organism evidence="2 3">
    <name type="scientific">Alectoria fallacina</name>
    <dbReference type="NCBI Taxonomy" id="1903189"/>
    <lineage>
        <taxon>Eukaryota</taxon>
        <taxon>Fungi</taxon>
        <taxon>Dikarya</taxon>
        <taxon>Ascomycota</taxon>
        <taxon>Pezizomycotina</taxon>
        <taxon>Lecanoromycetes</taxon>
        <taxon>OSLEUM clade</taxon>
        <taxon>Lecanoromycetidae</taxon>
        <taxon>Lecanorales</taxon>
        <taxon>Lecanorineae</taxon>
        <taxon>Parmeliaceae</taxon>
        <taxon>Alectoria</taxon>
    </lineage>
</organism>
<dbReference type="Proteomes" id="UP000664203">
    <property type="component" value="Unassembled WGS sequence"/>
</dbReference>
<evidence type="ECO:0000313" key="3">
    <source>
        <dbReference type="Proteomes" id="UP000664203"/>
    </source>
</evidence>
<reference evidence="2" key="1">
    <citation type="submission" date="2021-03" db="EMBL/GenBank/DDBJ databases">
        <authorList>
            <person name="Tagirdzhanova G."/>
        </authorList>
    </citation>
    <scope>NUCLEOTIDE SEQUENCE</scope>
</reference>
<protein>
    <submittedName>
        <fullName evidence="2">Uncharacterized protein</fullName>
    </submittedName>
</protein>
<keyword evidence="3" id="KW-1185">Reference proteome</keyword>
<feature type="region of interest" description="Disordered" evidence="1">
    <location>
        <begin position="187"/>
        <end position="209"/>
    </location>
</feature>
<comment type="caution">
    <text evidence="2">The sequence shown here is derived from an EMBL/GenBank/DDBJ whole genome shotgun (WGS) entry which is preliminary data.</text>
</comment>
<accession>A0A8H3FFS6</accession>
<dbReference type="AlphaFoldDB" id="A0A8H3FFS6"/>
<name>A0A8H3FFS6_9LECA</name>
<evidence type="ECO:0000313" key="2">
    <source>
        <dbReference type="EMBL" id="CAF9923776.1"/>
    </source>
</evidence>
<sequence length="209" mass="24205">MGGGNLATDVFSNGLSMPAVLVGNATHSVPEFLFPADISWVIMDAMDLCYMIVERYYDDRLFSQISKDFYDINYYRWQKLLHERDEKWTSAHGLPYDSTKARSTWMKLAQPSRRLEREIMSESEFKKLPGGDRQAMQTYKNNKLARWGVIQQRIRDRLERKYAFKTPPGVEPTKLVLRYIDSRFVPEETGKQQSIQDRGSRGTKSSGSS</sequence>